<keyword evidence="2" id="KW-0479">Metal-binding</keyword>
<dbReference type="InterPro" id="IPR024167">
    <property type="entry name" value="Cytochrome_c4-like"/>
</dbReference>
<evidence type="ECO:0000313" key="3">
    <source>
        <dbReference type="EMBL" id="PEH37003.1"/>
    </source>
</evidence>
<feature type="binding site" description="axial binding residue" evidence="2">
    <location>
        <position position="164"/>
    </location>
    <ligand>
        <name>heme c</name>
        <dbReference type="ChEBI" id="CHEBI:61717"/>
        <label>2</label>
    </ligand>
    <ligandPart>
        <name>Fe</name>
        <dbReference type="ChEBI" id="CHEBI:18248"/>
    </ligandPart>
</feature>
<dbReference type="PROSITE" id="PS51257">
    <property type="entry name" value="PROKAR_LIPOPROTEIN"/>
    <property type="match status" value="1"/>
</dbReference>
<evidence type="ECO:0000256" key="1">
    <source>
        <dbReference type="PIRSR" id="PIRSR000005-1"/>
    </source>
</evidence>
<feature type="binding site" description="covalent" evidence="1">
    <location>
        <position position="58"/>
    </location>
    <ligand>
        <name>heme c</name>
        <dbReference type="ChEBI" id="CHEBI:61717"/>
        <label>1</label>
    </ligand>
</feature>
<dbReference type="GO" id="GO:0005506">
    <property type="term" value="F:iron ion binding"/>
    <property type="evidence" value="ECO:0007669"/>
    <property type="project" value="InterPro"/>
</dbReference>
<gene>
    <name evidence="3" type="ORF">CRM94_20725</name>
</gene>
<feature type="binding site" description="axial binding residue" evidence="2">
    <location>
        <position position="206"/>
    </location>
    <ligand>
        <name>heme c</name>
        <dbReference type="ChEBI" id="CHEBI:61717"/>
        <label>2</label>
    </ligand>
    <ligandPart>
        <name>Fe</name>
        <dbReference type="ChEBI" id="CHEBI:18248"/>
    </ligandPart>
</feature>
<dbReference type="InterPro" id="IPR009056">
    <property type="entry name" value="Cyt_c-like_dom"/>
</dbReference>
<dbReference type="PANTHER" id="PTHR33751:SF11">
    <property type="entry name" value="BLL4483 PROTEIN"/>
    <property type="match status" value="1"/>
</dbReference>
<dbReference type="PIRSF" id="PIRSF000005">
    <property type="entry name" value="Cytochrome_c4"/>
    <property type="match status" value="1"/>
</dbReference>
<feature type="binding site" description="axial binding residue" evidence="2">
    <location>
        <position position="62"/>
    </location>
    <ligand>
        <name>heme c</name>
        <dbReference type="ChEBI" id="CHEBI:61717"/>
        <label>1</label>
    </ligand>
    <ligandPart>
        <name>Fe</name>
        <dbReference type="ChEBI" id="CHEBI:18248"/>
    </ligandPart>
</feature>
<comment type="caution">
    <text evidence="3">The sequence shown here is derived from an EMBL/GenBank/DDBJ whole genome shotgun (WGS) entry which is preliminary data.</text>
</comment>
<comment type="PTM">
    <text evidence="1">Binds 2 heme c groups covalently per subunit.</text>
</comment>
<proteinExistence type="predicted"/>
<dbReference type="InterPro" id="IPR036909">
    <property type="entry name" value="Cyt_c-like_dom_sf"/>
</dbReference>
<dbReference type="Gene3D" id="1.10.760.10">
    <property type="entry name" value="Cytochrome c-like domain"/>
    <property type="match status" value="2"/>
</dbReference>
<feature type="binding site" description="covalent" evidence="1">
    <location>
        <position position="163"/>
    </location>
    <ligand>
        <name>heme c</name>
        <dbReference type="ChEBI" id="CHEBI:61717"/>
        <label>2</label>
    </ligand>
</feature>
<dbReference type="GeneID" id="66459097"/>
<dbReference type="SUPFAM" id="SSF46626">
    <property type="entry name" value="Cytochrome c"/>
    <property type="match status" value="2"/>
</dbReference>
<accession>A0A2A7S0J4</accession>
<organism evidence="3 4">
    <name type="scientific">Burkholderia gladioli</name>
    <name type="common">Pseudomonas marginata</name>
    <name type="synonym">Phytomonas marginata</name>
    <dbReference type="NCBI Taxonomy" id="28095"/>
    <lineage>
        <taxon>Bacteria</taxon>
        <taxon>Pseudomonadati</taxon>
        <taxon>Pseudomonadota</taxon>
        <taxon>Betaproteobacteria</taxon>
        <taxon>Burkholderiales</taxon>
        <taxon>Burkholderiaceae</taxon>
        <taxon>Burkholderia</taxon>
    </lineage>
</organism>
<dbReference type="RefSeq" id="WP_080562358.1">
    <property type="nucleotide sequence ID" value="NZ_CADEPT010000001.1"/>
</dbReference>
<dbReference type="PANTHER" id="PTHR33751">
    <property type="entry name" value="CBB3-TYPE CYTOCHROME C OXIDASE SUBUNIT FIXP"/>
    <property type="match status" value="1"/>
</dbReference>
<dbReference type="AlphaFoldDB" id="A0A2A7S0J4"/>
<dbReference type="GO" id="GO:0042597">
    <property type="term" value="C:periplasmic space"/>
    <property type="evidence" value="ECO:0007669"/>
    <property type="project" value="InterPro"/>
</dbReference>
<feature type="binding site" description="covalent" evidence="1">
    <location>
        <position position="61"/>
    </location>
    <ligand>
        <name>heme c</name>
        <dbReference type="ChEBI" id="CHEBI:61717"/>
        <label>1</label>
    </ligand>
</feature>
<dbReference type="GO" id="GO:0020037">
    <property type="term" value="F:heme binding"/>
    <property type="evidence" value="ECO:0007669"/>
    <property type="project" value="InterPro"/>
</dbReference>
<dbReference type="PROSITE" id="PS51007">
    <property type="entry name" value="CYTC"/>
    <property type="match status" value="1"/>
</dbReference>
<keyword evidence="2" id="KW-0408">Iron</keyword>
<dbReference type="InterPro" id="IPR050597">
    <property type="entry name" value="Cytochrome_c_Oxidase_Subunit"/>
</dbReference>
<sequence>MEPRVSSIRVFRPLLAALCISAACLPAGSQAQSAPASGAAAAAPLKAPDTMAERVRGCTACHGTHGQGTDNDYFPRLAGKPAEYLYNQLINFRDGRRKYPPMNYLLTYLSDDYLHAIAVHFSNERPPYPPPAKPSVSDEVMARGQALATRGDAARKIPACIACHGAQLTGMQPAIPGLVGLHSDYLSAQIGAWRSGNRRAKAPDCMHEIASRLTDEDVTAVTAWLAAQAAPANPVPAAAGSLKLPLACGSEPQ</sequence>
<dbReference type="Pfam" id="PF00034">
    <property type="entry name" value="Cytochrom_C"/>
    <property type="match status" value="1"/>
</dbReference>
<name>A0A2A7S0J4_BURGA</name>
<feature type="binding site" description="covalent" evidence="1">
    <location>
        <position position="160"/>
    </location>
    <ligand>
        <name>heme c</name>
        <dbReference type="ChEBI" id="CHEBI:61717"/>
        <label>2</label>
    </ligand>
</feature>
<dbReference type="Proteomes" id="UP000220629">
    <property type="component" value="Unassembled WGS sequence"/>
</dbReference>
<protein>
    <submittedName>
        <fullName evidence="3">Cytochrome C</fullName>
    </submittedName>
</protein>
<keyword evidence="1" id="KW-0349">Heme</keyword>
<dbReference type="EMBL" id="PDDY01000004">
    <property type="protein sequence ID" value="PEH37003.1"/>
    <property type="molecule type" value="Genomic_DNA"/>
</dbReference>
<feature type="binding site" description="axial binding residue" evidence="2">
    <location>
        <position position="102"/>
    </location>
    <ligand>
        <name>heme c</name>
        <dbReference type="ChEBI" id="CHEBI:61717"/>
        <label>1</label>
    </ligand>
    <ligandPart>
        <name>Fe</name>
        <dbReference type="ChEBI" id="CHEBI:18248"/>
    </ligandPart>
</feature>
<reference evidence="4" key="1">
    <citation type="submission" date="2017-09" db="EMBL/GenBank/DDBJ databases">
        <title>FDA dAtabase for Regulatory Grade micrObial Sequences (FDA-ARGOS): Supporting development and validation of Infectious Disease Dx tests.</title>
        <authorList>
            <person name="Minogue T."/>
            <person name="Wolcott M."/>
            <person name="Wasieloski L."/>
            <person name="Aguilar W."/>
            <person name="Moore D."/>
            <person name="Tallon L."/>
            <person name="Sadzewicz L."/>
            <person name="Ott S."/>
            <person name="Zhao X."/>
            <person name="Nagaraj S."/>
            <person name="Vavikolanu K."/>
            <person name="Aluvathingal J."/>
            <person name="Nadendla S."/>
            <person name="Sichtig H."/>
        </authorList>
    </citation>
    <scope>NUCLEOTIDE SEQUENCE [LARGE SCALE GENOMIC DNA]</scope>
    <source>
        <strain evidence="4">FDAARGOS_390</strain>
    </source>
</reference>
<evidence type="ECO:0000256" key="2">
    <source>
        <dbReference type="PIRSR" id="PIRSR000005-2"/>
    </source>
</evidence>
<evidence type="ECO:0000313" key="4">
    <source>
        <dbReference type="Proteomes" id="UP000220629"/>
    </source>
</evidence>
<dbReference type="GO" id="GO:0009055">
    <property type="term" value="F:electron transfer activity"/>
    <property type="evidence" value="ECO:0007669"/>
    <property type="project" value="InterPro"/>
</dbReference>